<dbReference type="SUPFAM" id="SSF48371">
    <property type="entry name" value="ARM repeat"/>
    <property type="match status" value="1"/>
</dbReference>
<dbReference type="RefSeq" id="WP_245731832.1">
    <property type="nucleotide sequence ID" value="NZ_FNNZ01000008.1"/>
</dbReference>
<proteinExistence type="predicted"/>
<dbReference type="EMBL" id="FNNZ01000008">
    <property type="protein sequence ID" value="SDW74451.1"/>
    <property type="molecule type" value="Genomic_DNA"/>
</dbReference>
<evidence type="ECO:0000313" key="2">
    <source>
        <dbReference type="Proteomes" id="UP000198816"/>
    </source>
</evidence>
<dbReference type="InterPro" id="IPR016024">
    <property type="entry name" value="ARM-type_fold"/>
</dbReference>
<name>A0A1H2W1P1_THIRO</name>
<dbReference type="STRING" id="1058.SAMN05421783_1084"/>
<organism evidence="1 2">
    <name type="scientific">Thiocapsa roseopersicina</name>
    <dbReference type="NCBI Taxonomy" id="1058"/>
    <lineage>
        <taxon>Bacteria</taxon>
        <taxon>Pseudomonadati</taxon>
        <taxon>Pseudomonadota</taxon>
        <taxon>Gammaproteobacteria</taxon>
        <taxon>Chromatiales</taxon>
        <taxon>Chromatiaceae</taxon>
        <taxon>Thiocapsa</taxon>
    </lineage>
</organism>
<accession>A0A1H2W1P1</accession>
<evidence type="ECO:0000313" key="1">
    <source>
        <dbReference type="EMBL" id="SDW74451.1"/>
    </source>
</evidence>
<dbReference type="AlphaFoldDB" id="A0A1H2W1P1"/>
<sequence>MAPRRDIRDQIDAFRSLCDRETPERVLAAAREALTHRHRLMVAKAAELAGDRLIYALEPDLIAAYRHFLEDPAKRDPGCTAKGAIARALVALDSQDAGFFIDGIRYRQPEPVWGGSVDTAVDLRVSCAIGLAATSDPRALIHLVGLLHDPEPHARSGAARAIACTQPLAAEAVLRSKALGGDPEPEVTGDCLAALLQVAGEDALDFVGGFLVTPSMEINGLAALALGESRLDGALDLLRARWEAEPFKRGAEHLLLRAAALHRSEAALDWLVSVVADADRASAEVAIAELGAYRNNARLRARLGAVIAERDDPRLGAAYAKAFPITPPGA</sequence>
<reference evidence="2" key="1">
    <citation type="submission" date="2016-10" db="EMBL/GenBank/DDBJ databases">
        <authorList>
            <person name="Varghese N."/>
            <person name="Submissions S."/>
        </authorList>
    </citation>
    <scope>NUCLEOTIDE SEQUENCE [LARGE SCALE GENOMIC DNA]</scope>
    <source>
        <strain evidence="2">DSM 217</strain>
    </source>
</reference>
<keyword evidence="2" id="KW-1185">Reference proteome</keyword>
<dbReference type="Proteomes" id="UP000198816">
    <property type="component" value="Unassembled WGS sequence"/>
</dbReference>
<dbReference type="InterPro" id="IPR011989">
    <property type="entry name" value="ARM-like"/>
</dbReference>
<protein>
    <submittedName>
        <fullName evidence="1">HEAT repeat</fullName>
    </submittedName>
</protein>
<dbReference type="Gene3D" id="1.25.10.10">
    <property type="entry name" value="Leucine-rich Repeat Variant"/>
    <property type="match status" value="1"/>
</dbReference>
<gene>
    <name evidence="1" type="ORF">SAMN05421783_1084</name>
</gene>